<evidence type="ECO:0000256" key="3">
    <source>
        <dbReference type="ARBA" id="ARBA00022827"/>
    </source>
</evidence>
<dbReference type="InterPro" id="IPR039261">
    <property type="entry name" value="FNR_nucleotide-bd"/>
</dbReference>
<comment type="cofactor">
    <cofactor evidence="1 5">
        <name>FAD</name>
        <dbReference type="ChEBI" id="CHEBI:57692"/>
    </cofactor>
</comment>
<sequence length="414" mass="45579">MSADPISSAAQEYLAVTIDQPLVEFERMSPLTSKPRGPGVNIDWPAIKKGMLGLLASKSFRSVVKATAIVVCIVLAITYLSKSRRAQTAETAEPDVSTEDTSSTSTISKTNPLSAIIASVASTLSALGILIRDRIAKIREKFQKPPEEVGVPMPFDNNDDEGWGVCTLRSKRRLGRSSFVQYEFDLPESDYFLPLDLGQQLSLCCLDNDNNVAKGEFFPYNVESKPRFGTFSILAPNRTPPENEFAIGDDAANFVRVLKQDLKVGDEVALKPGKNRLEYRGQYLPVTDMVYIACGTGVVPVMDQVRMVLPSTSSSSVESVTVVWINESTRDFDVTAEQLEKEYHRYNTKLAVSCIVDDLSKGESAMNDNPEIYEAVPDFIPGTMAVLSGPVAIMRKAVEYLQKRGYPLDCMCIL</sequence>
<keyword evidence="8" id="KW-1185">Reference proteome</keyword>
<proteinExistence type="predicted"/>
<feature type="binding site" evidence="5">
    <location>
        <position position="234"/>
    </location>
    <ligand>
        <name>FAD</name>
        <dbReference type="ChEBI" id="CHEBI:57692"/>
    </ligand>
</feature>
<evidence type="ECO:0000256" key="2">
    <source>
        <dbReference type="ARBA" id="ARBA00022630"/>
    </source>
</evidence>
<accession>A0A9N8HI49</accession>
<dbReference type="PANTHER" id="PTHR19370:SF185">
    <property type="entry name" value="NADH-CYTOCHROME B5 REDUCTASE"/>
    <property type="match status" value="1"/>
</dbReference>
<dbReference type="InterPro" id="IPR001834">
    <property type="entry name" value="CBR-like"/>
</dbReference>
<evidence type="ECO:0000313" key="8">
    <source>
        <dbReference type="Proteomes" id="UP001153069"/>
    </source>
</evidence>
<dbReference type="OrthoDB" id="202431at2759"/>
<keyword evidence="2 5" id="KW-0285">Flavoprotein</keyword>
<dbReference type="SUPFAM" id="SSF52343">
    <property type="entry name" value="Ferredoxin reductase-like, C-terminal NADP-linked domain"/>
    <property type="match status" value="1"/>
</dbReference>
<keyword evidence="4" id="KW-0560">Oxidoreductase</keyword>
<feature type="region of interest" description="Disordered" evidence="6">
    <location>
        <begin position="88"/>
        <end position="107"/>
    </location>
</feature>
<evidence type="ECO:0000313" key="7">
    <source>
        <dbReference type="EMBL" id="CAB9516038.1"/>
    </source>
</evidence>
<keyword evidence="3 5" id="KW-0274">FAD</keyword>
<reference evidence="7" key="1">
    <citation type="submission" date="2020-06" db="EMBL/GenBank/DDBJ databases">
        <authorList>
            <consortium name="Plant Systems Biology data submission"/>
        </authorList>
    </citation>
    <scope>NUCLEOTIDE SEQUENCE</scope>
    <source>
        <strain evidence="7">D6</strain>
    </source>
</reference>
<dbReference type="Gene3D" id="3.40.50.80">
    <property type="entry name" value="Nucleotide-binding domain of ferredoxin-NADP reductase (FNR) module"/>
    <property type="match status" value="1"/>
</dbReference>
<name>A0A9N8HI49_9STRA</name>
<dbReference type="GO" id="GO:0016491">
    <property type="term" value="F:oxidoreductase activity"/>
    <property type="evidence" value="ECO:0007669"/>
    <property type="project" value="UniProtKB-KW"/>
</dbReference>
<dbReference type="EMBL" id="CAICTM010000755">
    <property type="protein sequence ID" value="CAB9516038.1"/>
    <property type="molecule type" value="Genomic_DNA"/>
</dbReference>
<gene>
    <name evidence="7" type="ORF">SEMRO_756_G197820.1</name>
</gene>
<evidence type="ECO:0000256" key="6">
    <source>
        <dbReference type="SAM" id="MobiDB-lite"/>
    </source>
</evidence>
<evidence type="ECO:0000256" key="1">
    <source>
        <dbReference type="ARBA" id="ARBA00001974"/>
    </source>
</evidence>
<dbReference type="PANTHER" id="PTHR19370">
    <property type="entry name" value="NADH-CYTOCHROME B5 REDUCTASE"/>
    <property type="match status" value="1"/>
</dbReference>
<organism evidence="7 8">
    <name type="scientific">Seminavis robusta</name>
    <dbReference type="NCBI Taxonomy" id="568900"/>
    <lineage>
        <taxon>Eukaryota</taxon>
        <taxon>Sar</taxon>
        <taxon>Stramenopiles</taxon>
        <taxon>Ochrophyta</taxon>
        <taxon>Bacillariophyta</taxon>
        <taxon>Bacillariophyceae</taxon>
        <taxon>Bacillariophycidae</taxon>
        <taxon>Naviculales</taxon>
        <taxon>Naviculaceae</taxon>
        <taxon>Seminavis</taxon>
    </lineage>
</organism>
<dbReference type="Proteomes" id="UP001153069">
    <property type="component" value="Unassembled WGS sequence"/>
</dbReference>
<protein>
    <submittedName>
        <fullName evidence="7">Uncharacterized protein</fullName>
    </submittedName>
</protein>
<evidence type="ECO:0000256" key="4">
    <source>
        <dbReference type="ARBA" id="ARBA00023002"/>
    </source>
</evidence>
<evidence type="ECO:0000256" key="5">
    <source>
        <dbReference type="PIRSR" id="PIRSR601834-1"/>
    </source>
</evidence>
<comment type="caution">
    <text evidence="7">The sequence shown here is derived from an EMBL/GenBank/DDBJ whole genome shotgun (WGS) entry which is preliminary data.</text>
</comment>
<dbReference type="AlphaFoldDB" id="A0A9N8HI49"/>
<dbReference type="GO" id="GO:0071949">
    <property type="term" value="F:FAD binding"/>
    <property type="evidence" value="ECO:0007669"/>
    <property type="project" value="TreeGrafter"/>
</dbReference>